<feature type="transmembrane region" description="Helical" evidence="1">
    <location>
        <begin position="6"/>
        <end position="28"/>
    </location>
</feature>
<feature type="transmembrane region" description="Helical" evidence="1">
    <location>
        <begin position="74"/>
        <end position="93"/>
    </location>
</feature>
<evidence type="ECO:0000313" key="2">
    <source>
        <dbReference type="EMBL" id="GKU26072.1"/>
    </source>
</evidence>
<dbReference type="Proteomes" id="UP001057868">
    <property type="component" value="Unassembled WGS sequence"/>
</dbReference>
<keyword evidence="1" id="KW-1133">Transmembrane helix</keyword>
<accession>A0A9W6DBL9</accession>
<keyword evidence="1" id="KW-0812">Transmembrane</keyword>
<proteinExistence type="predicted"/>
<evidence type="ECO:0000256" key="1">
    <source>
        <dbReference type="SAM" id="Phobius"/>
    </source>
</evidence>
<protein>
    <submittedName>
        <fullName evidence="2">Uncharacterized protein</fullName>
    </submittedName>
</protein>
<comment type="caution">
    <text evidence="2">The sequence shown here is derived from an EMBL/GenBank/DDBJ whole genome shotgun (WGS) entry which is preliminary data.</text>
</comment>
<gene>
    <name evidence="2" type="ORF">CFOLD11_28990</name>
</gene>
<name>A0A9W6DBL9_9CLOT</name>
<keyword evidence="3" id="KW-1185">Reference proteome</keyword>
<organism evidence="2 3">
    <name type="scientific">Clostridium folliculivorans</name>
    <dbReference type="NCBI Taxonomy" id="2886038"/>
    <lineage>
        <taxon>Bacteria</taxon>
        <taxon>Bacillati</taxon>
        <taxon>Bacillota</taxon>
        <taxon>Clostridia</taxon>
        <taxon>Eubacteriales</taxon>
        <taxon>Clostridiaceae</taxon>
        <taxon>Clostridium</taxon>
    </lineage>
</organism>
<reference evidence="2" key="1">
    <citation type="journal article" date="2023" name="Int. J. Syst. Evol. Microbiol.">
        <title>&lt;i&gt;Clostridium folliculivorans&lt;/i&gt; sp. nov., isolated from soil samples of an organic paddy in Japan.</title>
        <authorList>
            <person name="Tazawa J."/>
            <person name="Kobayashi H."/>
            <person name="Tanizawa Y."/>
            <person name="Uchino A."/>
            <person name="Tanaka F."/>
            <person name="Urashima Y."/>
            <person name="Miura S."/>
            <person name="Sakamoto M."/>
            <person name="Ohkuma M."/>
            <person name="Tohno M."/>
        </authorList>
    </citation>
    <scope>NUCLEOTIDE SEQUENCE</scope>
    <source>
        <strain evidence="2">D1-1</strain>
    </source>
</reference>
<dbReference type="AlphaFoldDB" id="A0A9W6DBL9"/>
<sequence length="94" mass="10836">MEVLSMWFKLLITIIISTVIFSIIFFALNKSMLKLFVPIQNFTSKLKRNRIYSGIIFIGTFIILSTTYDNYNLGYISYGVLFGLVNVLIGICFF</sequence>
<feature type="transmembrane region" description="Helical" evidence="1">
    <location>
        <begin position="49"/>
        <end position="68"/>
    </location>
</feature>
<evidence type="ECO:0000313" key="3">
    <source>
        <dbReference type="Proteomes" id="UP001057868"/>
    </source>
</evidence>
<dbReference type="EMBL" id="BQXY01000004">
    <property type="protein sequence ID" value="GKU26072.1"/>
    <property type="molecule type" value="Genomic_DNA"/>
</dbReference>
<keyword evidence="1" id="KW-0472">Membrane</keyword>